<dbReference type="Proteomes" id="UP000245946">
    <property type="component" value="Unassembled WGS sequence"/>
</dbReference>
<dbReference type="AlphaFoldDB" id="A0A316Z5X3"/>
<keyword evidence="3" id="KW-1185">Reference proteome</keyword>
<dbReference type="EMBL" id="KZ819298">
    <property type="protein sequence ID" value="PWN96686.1"/>
    <property type="molecule type" value="Genomic_DNA"/>
</dbReference>
<accession>A0A316Z5X3</accession>
<dbReference type="GeneID" id="37270438"/>
<feature type="compositionally biased region" description="Basic and acidic residues" evidence="1">
    <location>
        <begin position="30"/>
        <end position="40"/>
    </location>
</feature>
<evidence type="ECO:0000313" key="3">
    <source>
        <dbReference type="Proteomes" id="UP000245946"/>
    </source>
</evidence>
<protein>
    <submittedName>
        <fullName evidence="2">Uncharacterized protein</fullName>
    </submittedName>
</protein>
<organism evidence="2 3">
    <name type="scientific">Tilletiopsis washingtonensis</name>
    <dbReference type="NCBI Taxonomy" id="58919"/>
    <lineage>
        <taxon>Eukaryota</taxon>
        <taxon>Fungi</taxon>
        <taxon>Dikarya</taxon>
        <taxon>Basidiomycota</taxon>
        <taxon>Ustilaginomycotina</taxon>
        <taxon>Exobasidiomycetes</taxon>
        <taxon>Entylomatales</taxon>
        <taxon>Entylomatales incertae sedis</taxon>
        <taxon>Tilletiopsis</taxon>
    </lineage>
</organism>
<feature type="compositionally biased region" description="Basic residues" evidence="1">
    <location>
        <begin position="68"/>
        <end position="77"/>
    </location>
</feature>
<evidence type="ECO:0000256" key="1">
    <source>
        <dbReference type="SAM" id="MobiDB-lite"/>
    </source>
</evidence>
<evidence type="ECO:0000313" key="2">
    <source>
        <dbReference type="EMBL" id="PWN96686.1"/>
    </source>
</evidence>
<gene>
    <name evidence="2" type="ORF">FA09DRAFT_331161</name>
</gene>
<sequence>MQAASGCISLHACVGTAAAPSALGAAGGVRNRDAGMRRGADAAPAPQLRKPTTRPGIASPPEALRQLHCTRRSRSASRQHAQASS</sequence>
<proteinExistence type="predicted"/>
<feature type="region of interest" description="Disordered" evidence="1">
    <location>
        <begin position="21"/>
        <end position="85"/>
    </location>
</feature>
<dbReference type="RefSeq" id="XP_025596965.1">
    <property type="nucleotide sequence ID" value="XM_025742894.1"/>
</dbReference>
<name>A0A316Z5X3_9BASI</name>
<reference evidence="2 3" key="1">
    <citation type="journal article" date="2018" name="Mol. Biol. Evol.">
        <title>Broad Genomic Sampling Reveals a Smut Pathogenic Ancestry of the Fungal Clade Ustilaginomycotina.</title>
        <authorList>
            <person name="Kijpornyongpan T."/>
            <person name="Mondo S.J."/>
            <person name="Barry K."/>
            <person name="Sandor L."/>
            <person name="Lee J."/>
            <person name="Lipzen A."/>
            <person name="Pangilinan J."/>
            <person name="LaButti K."/>
            <person name="Hainaut M."/>
            <person name="Henrissat B."/>
            <person name="Grigoriev I.V."/>
            <person name="Spatafora J.W."/>
            <person name="Aime M.C."/>
        </authorList>
    </citation>
    <scope>NUCLEOTIDE SEQUENCE [LARGE SCALE GENOMIC DNA]</scope>
    <source>
        <strain evidence="2 3">MCA 4186</strain>
    </source>
</reference>